<reference evidence="3" key="1">
    <citation type="journal article" date="2019" name="Int. J. Syst. Evol. Microbiol.">
        <title>The Global Catalogue of Microorganisms (GCM) 10K type strain sequencing project: providing services to taxonomists for standard genome sequencing and annotation.</title>
        <authorList>
            <consortium name="The Broad Institute Genomics Platform"/>
            <consortium name="The Broad Institute Genome Sequencing Center for Infectious Disease"/>
            <person name="Wu L."/>
            <person name="Ma J."/>
        </authorList>
    </citation>
    <scope>NUCLEOTIDE SEQUENCE [LARGE SCALE GENOMIC DNA]</scope>
    <source>
        <strain evidence="3">ZS-22-S1</strain>
    </source>
</reference>
<name>A0ABV9S336_9PSEU</name>
<dbReference type="Gene3D" id="2.60.120.260">
    <property type="entry name" value="Galactose-binding domain-like"/>
    <property type="match status" value="1"/>
</dbReference>
<feature type="domain" description="F5/8 type C" evidence="1">
    <location>
        <begin position="1"/>
        <end position="75"/>
    </location>
</feature>
<dbReference type="SUPFAM" id="SSF49785">
    <property type="entry name" value="Galactose-binding domain-like"/>
    <property type="match status" value="1"/>
</dbReference>
<comment type="caution">
    <text evidence="2">The sequence shown here is derived from an EMBL/GenBank/DDBJ whole genome shotgun (WGS) entry which is preliminary data.</text>
</comment>
<dbReference type="InterPro" id="IPR008979">
    <property type="entry name" value="Galactose-bd-like_sf"/>
</dbReference>
<dbReference type="PROSITE" id="PS50022">
    <property type="entry name" value="FA58C_3"/>
    <property type="match status" value="1"/>
</dbReference>
<dbReference type="RefSeq" id="WP_378057253.1">
    <property type="nucleotide sequence ID" value="NZ_JBHSIS010000007.1"/>
</dbReference>
<proteinExistence type="predicted"/>
<evidence type="ECO:0000259" key="1">
    <source>
        <dbReference type="PROSITE" id="PS50022"/>
    </source>
</evidence>
<organism evidence="2 3">
    <name type="scientific">Actinophytocola glycyrrhizae</name>
    <dbReference type="NCBI Taxonomy" id="2044873"/>
    <lineage>
        <taxon>Bacteria</taxon>
        <taxon>Bacillati</taxon>
        <taxon>Actinomycetota</taxon>
        <taxon>Actinomycetes</taxon>
        <taxon>Pseudonocardiales</taxon>
        <taxon>Pseudonocardiaceae</taxon>
    </lineage>
</organism>
<dbReference type="Pfam" id="PF00754">
    <property type="entry name" value="F5_F8_type_C"/>
    <property type="match status" value="1"/>
</dbReference>
<keyword evidence="3" id="KW-1185">Reference proteome</keyword>
<dbReference type="Proteomes" id="UP001595859">
    <property type="component" value="Unassembled WGS sequence"/>
</dbReference>
<accession>A0ABV9S336</accession>
<evidence type="ECO:0000313" key="3">
    <source>
        <dbReference type="Proteomes" id="UP001595859"/>
    </source>
</evidence>
<protein>
    <submittedName>
        <fullName evidence="2">Discoidin domain-containing protein</fullName>
    </submittedName>
</protein>
<sequence length="75" mass="8298">MRIVAKALLVANGRAYQIQLSDNNSTWRTVYSTTTSDGGADESEVNATARYVRVHGTQRATQWGYSLWEFAVLGS</sequence>
<dbReference type="EMBL" id="JBHSIS010000007">
    <property type="protein sequence ID" value="MFC4855304.1"/>
    <property type="molecule type" value="Genomic_DNA"/>
</dbReference>
<gene>
    <name evidence="2" type="ORF">ACFPCV_17485</name>
</gene>
<dbReference type="InterPro" id="IPR000421">
    <property type="entry name" value="FA58C"/>
</dbReference>
<evidence type="ECO:0000313" key="2">
    <source>
        <dbReference type="EMBL" id="MFC4855304.1"/>
    </source>
</evidence>